<dbReference type="EMBL" id="JACJTU010000026">
    <property type="protein sequence ID" value="MBD2737030.1"/>
    <property type="molecule type" value="Genomic_DNA"/>
</dbReference>
<evidence type="ECO:0000256" key="3">
    <source>
        <dbReference type="PROSITE-ProRule" id="PRU00339"/>
    </source>
</evidence>
<reference evidence="5 6" key="1">
    <citation type="journal article" date="2020" name="ISME J.">
        <title>Comparative genomics reveals insights into cyanobacterial evolution and habitat adaptation.</title>
        <authorList>
            <person name="Chen M.Y."/>
            <person name="Teng W.K."/>
            <person name="Zhao L."/>
            <person name="Hu C.X."/>
            <person name="Zhou Y.K."/>
            <person name="Han B.P."/>
            <person name="Song L.R."/>
            <person name="Shu W.S."/>
        </authorList>
    </citation>
    <scope>NUCLEOTIDE SEQUENCE [LARGE SCALE GENOMIC DNA]</scope>
    <source>
        <strain evidence="5 6">FACHB-159</strain>
    </source>
</reference>
<evidence type="ECO:0000259" key="4">
    <source>
        <dbReference type="Pfam" id="PF12770"/>
    </source>
</evidence>
<comment type="caution">
    <text evidence="5">The sequence shown here is derived from an EMBL/GenBank/DDBJ whole genome shotgun (WGS) entry which is preliminary data.</text>
</comment>
<dbReference type="RefSeq" id="WP_190957629.1">
    <property type="nucleotide sequence ID" value="NZ_JACJTU010000026.1"/>
</dbReference>
<feature type="repeat" description="TPR" evidence="3">
    <location>
        <begin position="112"/>
        <end position="145"/>
    </location>
</feature>
<gene>
    <name evidence="5" type="ORF">H6H03_24620</name>
</gene>
<evidence type="ECO:0000313" key="6">
    <source>
        <dbReference type="Proteomes" id="UP000637383"/>
    </source>
</evidence>
<keyword evidence="6" id="KW-1185">Reference proteome</keyword>
<dbReference type="SMART" id="SM00028">
    <property type="entry name" value="TPR"/>
    <property type="match status" value="6"/>
</dbReference>
<feature type="domain" description="CHAT" evidence="4">
    <location>
        <begin position="612"/>
        <end position="904"/>
    </location>
</feature>
<dbReference type="InterPro" id="IPR024983">
    <property type="entry name" value="CHAT_dom"/>
</dbReference>
<organism evidence="5 6">
    <name type="scientific">Nostoc paludosum FACHB-159</name>
    <dbReference type="NCBI Taxonomy" id="2692908"/>
    <lineage>
        <taxon>Bacteria</taxon>
        <taxon>Bacillati</taxon>
        <taxon>Cyanobacteriota</taxon>
        <taxon>Cyanophyceae</taxon>
        <taxon>Nostocales</taxon>
        <taxon>Nostocaceae</taxon>
        <taxon>Nostoc</taxon>
    </lineage>
</organism>
<dbReference type="PANTHER" id="PTHR10098:SF108">
    <property type="entry name" value="TETRATRICOPEPTIDE REPEAT PROTEIN 28"/>
    <property type="match status" value="1"/>
</dbReference>
<dbReference type="Pfam" id="PF12770">
    <property type="entry name" value="CHAT"/>
    <property type="match status" value="1"/>
</dbReference>
<keyword evidence="2 3" id="KW-0802">TPR repeat</keyword>
<feature type="repeat" description="TPR" evidence="3">
    <location>
        <begin position="238"/>
        <end position="271"/>
    </location>
</feature>
<keyword evidence="1" id="KW-0677">Repeat</keyword>
<sequence>MQIFWKKIGLALFIPLSLVATLIGQQIIAAKSSDKVTQNKIQKLAKNDSIPNTTQKVQILTLYQPLGHLQWEGERVSNTGIAYFSLDSFSNESISESDLDVARTSQDPSKIAKVLATLGLSAHLQGEYDKAINYYKEGLEISKKNAYFELEAILLGNLGLAHVQKGNYYAETIDYLNDYWQLIHTRQQNTKVAQLQEAQALGNLGNAYYGADLYVKAIAFHQKRLALSQKNKDQAGQAKALSDLGIVYQALGDPKKAIDYQQQALTLAQQIKQQSLESFVLGNLGIIYQNQSNYSKASDYYQQRLAIARQLKDLRSEAETLANLAGIAYFQGDYHGSIALFDQGWKISWERLHDGDILYRILGNQGLVHFQMGNLDKALESYSKYFQYASSRNNHREQGIAKINAAAVRLQSGNPAGAAKTLEEAIEIWESLRARLGSNDSFKISIFETQNAPYSNLQAVLVAQNQPEAALQISERGRARALAELLSRRLSTVATQTQAPTTTLASPTIAEIKKIAENHHATLVEYSIVPGNFLVEGKLETHESELLIWVVQPTGNITLRRVDLKPLWQCQNPQLCYPKGLAELVSKTRELLSIRNQSLQISSNVSSVINENPLHQLHQLLIQPINDLLPQDPNNHVIFIPQRSLFLVPFATLPDATGKLLIERHTISISPSIQVLDITYQLRKKPGANKISDSNLIVGNPIMPKIVTQPGEPPEELPPLPGSEQEAKAIAQLFQTKALIGANANKSRVLQQMSNSTLVHLATHGLLSDFRGLGVPGAIALAPDPTVQGQTSTQENGILSASEILDLKLNAQLVVLSACNTGRGKITGDGVVGLSRALVAARVPSVVVSLWALPDEPTSLLMTEFYRNIQHHTDKAVALRQAMLTTMKRYPHPLDWAGFILIGQP</sequence>
<evidence type="ECO:0000256" key="2">
    <source>
        <dbReference type="ARBA" id="ARBA00022803"/>
    </source>
</evidence>
<dbReference type="Pfam" id="PF13424">
    <property type="entry name" value="TPR_12"/>
    <property type="match status" value="3"/>
</dbReference>
<proteinExistence type="predicted"/>
<dbReference type="InterPro" id="IPR013105">
    <property type="entry name" value="TPR_2"/>
</dbReference>
<dbReference type="InterPro" id="IPR011990">
    <property type="entry name" value="TPR-like_helical_dom_sf"/>
</dbReference>
<dbReference type="Pfam" id="PF07719">
    <property type="entry name" value="TPR_2"/>
    <property type="match status" value="1"/>
</dbReference>
<evidence type="ECO:0000313" key="5">
    <source>
        <dbReference type="EMBL" id="MBD2737030.1"/>
    </source>
</evidence>
<name>A0ABR8KBX7_9NOSO</name>
<dbReference type="PROSITE" id="PS50005">
    <property type="entry name" value="TPR"/>
    <property type="match status" value="3"/>
</dbReference>
<accession>A0ABR8KBX7</accession>
<dbReference type="PANTHER" id="PTHR10098">
    <property type="entry name" value="RAPSYN-RELATED"/>
    <property type="match status" value="1"/>
</dbReference>
<dbReference type="Gene3D" id="1.25.40.10">
    <property type="entry name" value="Tetratricopeptide repeat domain"/>
    <property type="match status" value="3"/>
</dbReference>
<dbReference type="InterPro" id="IPR019734">
    <property type="entry name" value="TPR_rpt"/>
</dbReference>
<evidence type="ECO:0000256" key="1">
    <source>
        <dbReference type="ARBA" id="ARBA00022737"/>
    </source>
</evidence>
<protein>
    <submittedName>
        <fullName evidence="5">CHAT domain-containing protein</fullName>
    </submittedName>
</protein>
<feature type="repeat" description="TPR" evidence="3">
    <location>
        <begin position="278"/>
        <end position="311"/>
    </location>
</feature>
<dbReference type="Proteomes" id="UP000637383">
    <property type="component" value="Unassembled WGS sequence"/>
</dbReference>
<dbReference type="SUPFAM" id="SSF48452">
    <property type="entry name" value="TPR-like"/>
    <property type="match status" value="3"/>
</dbReference>